<evidence type="ECO:0000259" key="7">
    <source>
        <dbReference type="SMART" id="SM01332"/>
    </source>
</evidence>
<name>A0A5P1F970_ASPOF</name>
<evidence type="ECO:0000256" key="1">
    <source>
        <dbReference type="ARBA" id="ARBA00009065"/>
    </source>
</evidence>
<accession>A0A5P1F970</accession>
<evidence type="ECO:0008006" key="10">
    <source>
        <dbReference type="Google" id="ProtNLM"/>
    </source>
</evidence>
<dbReference type="EMBL" id="CM007383">
    <property type="protein sequence ID" value="ONK74654.1"/>
    <property type="molecule type" value="Genomic_DNA"/>
</dbReference>
<evidence type="ECO:0000256" key="5">
    <source>
        <dbReference type="RuleBase" id="RU000383"/>
    </source>
</evidence>
<dbReference type="InterPro" id="IPR004367">
    <property type="entry name" value="Cyclin_C-dom"/>
</dbReference>
<dbReference type="InterPro" id="IPR006671">
    <property type="entry name" value="Cyclin_N"/>
</dbReference>
<dbReference type="FunFam" id="1.10.472.10:FF:000040">
    <property type="entry name" value="D6-type cyclin"/>
    <property type="match status" value="1"/>
</dbReference>
<protein>
    <recommendedName>
        <fullName evidence="10">Cyclin N-terminal domain-containing protein</fullName>
    </recommendedName>
</protein>
<dbReference type="OrthoDB" id="306099at2759"/>
<feature type="domain" description="Cyclin C-terminal" evidence="7">
    <location>
        <begin position="140"/>
        <end position="255"/>
    </location>
</feature>
<dbReference type="FunFam" id="1.10.472.10:FF:000060">
    <property type="entry name" value="D6-type cyclin"/>
    <property type="match status" value="1"/>
</dbReference>
<reference evidence="9" key="1">
    <citation type="journal article" date="2017" name="Nat. Commun.">
        <title>The asparagus genome sheds light on the origin and evolution of a young Y chromosome.</title>
        <authorList>
            <person name="Harkess A."/>
            <person name="Zhou J."/>
            <person name="Xu C."/>
            <person name="Bowers J.E."/>
            <person name="Van der Hulst R."/>
            <person name="Ayyampalayam S."/>
            <person name="Mercati F."/>
            <person name="Riccardi P."/>
            <person name="McKain M.R."/>
            <person name="Kakrana A."/>
            <person name="Tang H."/>
            <person name="Ray J."/>
            <person name="Groenendijk J."/>
            <person name="Arikit S."/>
            <person name="Mathioni S.M."/>
            <person name="Nakano M."/>
            <person name="Shan H."/>
            <person name="Telgmann-Rauber A."/>
            <person name="Kanno A."/>
            <person name="Yue Z."/>
            <person name="Chen H."/>
            <person name="Li W."/>
            <person name="Chen Y."/>
            <person name="Xu X."/>
            <person name="Zhang Y."/>
            <person name="Luo S."/>
            <person name="Chen H."/>
            <person name="Gao J."/>
            <person name="Mao Z."/>
            <person name="Pires J.C."/>
            <person name="Luo M."/>
            <person name="Kudrna D."/>
            <person name="Wing R.A."/>
            <person name="Meyers B.C."/>
            <person name="Yi K."/>
            <person name="Kong H."/>
            <person name="Lavrijsen P."/>
            <person name="Sunseri F."/>
            <person name="Falavigna A."/>
            <person name="Ye Y."/>
            <person name="Leebens-Mack J.H."/>
            <person name="Chen G."/>
        </authorList>
    </citation>
    <scope>NUCLEOTIDE SEQUENCE [LARGE SCALE GENOMIC DNA]</scope>
    <source>
        <strain evidence="9">cv. DH0086</strain>
    </source>
</reference>
<organism evidence="8 9">
    <name type="scientific">Asparagus officinalis</name>
    <name type="common">Garden asparagus</name>
    <dbReference type="NCBI Taxonomy" id="4686"/>
    <lineage>
        <taxon>Eukaryota</taxon>
        <taxon>Viridiplantae</taxon>
        <taxon>Streptophyta</taxon>
        <taxon>Embryophyta</taxon>
        <taxon>Tracheophyta</taxon>
        <taxon>Spermatophyta</taxon>
        <taxon>Magnoliopsida</taxon>
        <taxon>Liliopsida</taxon>
        <taxon>Asparagales</taxon>
        <taxon>Asparagaceae</taxon>
        <taxon>Asparagoideae</taxon>
        <taxon>Asparagus</taxon>
    </lineage>
</organism>
<keyword evidence="2" id="KW-0132">Cell division</keyword>
<comment type="similarity">
    <text evidence="1">Belongs to the cyclin family. Cyclin D subfamily.</text>
</comment>
<dbReference type="GO" id="GO:0051301">
    <property type="term" value="P:cell division"/>
    <property type="evidence" value="ECO:0007669"/>
    <property type="project" value="UniProtKB-KW"/>
</dbReference>
<dbReference type="Proteomes" id="UP000243459">
    <property type="component" value="Chromosome 3"/>
</dbReference>
<keyword evidence="3 5" id="KW-0195">Cyclin</keyword>
<dbReference type="SMART" id="SM00385">
    <property type="entry name" value="CYCLIN"/>
    <property type="match status" value="1"/>
</dbReference>
<dbReference type="PANTHER" id="PTHR10177">
    <property type="entry name" value="CYCLINS"/>
    <property type="match status" value="1"/>
</dbReference>
<dbReference type="InterPro" id="IPR036915">
    <property type="entry name" value="Cyclin-like_sf"/>
</dbReference>
<proteinExistence type="inferred from homology"/>
<evidence type="ECO:0000256" key="4">
    <source>
        <dbReference type="ARBA" id="ARBA00023306"/>
    </source>
</evidence>
<dbReference type="InterPro" id="IPR013763">
    <property type="entry name" value="Cyclin-like_dom"/>
</dbReference>
<dbReference type="InterPro" id="IPR039361">
    <property type="entry name" value="Cyclin"/>
</dbReference>
<dbReference type="Gramene" id="ONK74654">
    <property type="protein sequence ID" value="ONK74654"/>
    <property type="gene ID" value="A4U43_C03F8760"/>
</dbReference>
<keyword evidence="9" id="KW-1185">Reference proteome</keyword>
<keyword evidence="4" id="KW-0131">Cell cycle</keyword>
<sequence>MEFDLENPLISNEDDLISDLFAAESDHMSSFAGNVTQASRQNAVSLIIQAQFTWNLDPFLSYLAVNYIDRFLSKREIPSGKPWIERLLTIACLSLASKMKKVDFCLADLQRDEGFIFDGQTIHRMEMLVLGTLEWRMRSITPFCFINYFIAFFKPDQLPYLEALKNRALETLFLAQNEIKILEFKPSLIAASALLSAANELFPIQFNAFKSAISASEFVHKEKLSECLSVMIDVAMDSCESTFEMISSSNTPVTVLRGAHDLSATESDLTVGSKSDDRNVKKRRTAAALSGLRLKPN</sequence>
<gene>
    <name evidence="8" type="ORF">A4U43_C03F8760</name>
</gene>
<evidence type="ECO:0000256" key="3">
    <source>
        <dbReference type="ARBA" id="ARBA00023127"/>
    </source>
</evidence>
<feature type="domain" description="Cyclin-like" evidence="6">
    <location>
        <begin position="45"/>
        <end position="131"/>
    </location>
</feature>
<dbReference type="SUPFAM" id="SSF47954">
    <property type="entry name" value="Cyclin-like"/>
    <property type="match status" value="2"/>
</dbReference>
<dbReference type="Pfam" id="PF02984">
    <property type="entry name" value="Cyclin_C"/>
    <property type="match status" value="1"/>
</dbReference>
<dbReference type="Pfam" id="PF00134">
    <property type="entry name" value="Cyclin_N"/>
    <property type="match status" value="1"/>
</dbReference>
<dbReference type="SMART" id="SM01332">
    <property type="entry name" value="Cyclin_C"/>
    <property type="match status" value="1"/>
</dbReference>
<evidence type="ECO:0000259" key="6">
    <source>
        <dbReference type="SMART" id="SM00385"/>
    </source>
</evidence>
<dbReference type="AlphaFoldDB" id="A0A5P1F970"/>
<evidence type="ECO:0000313" key="8">
    <source>
        <dbReference type="EMBL" id="ONK74654.1"/>
    </source>
</evidence>
<evidence type="ECO:0000256" key="2">
    <source>
        <dbReference type="ARBA" id="ARBA00022618"/>
    </source>
</evidence>
<dbReference type="Gene3D" id="1.10.472.10">
    <property type="entry name" value="Cyclin-like"/>
    <property type="match status" value="2"/>
</dbReference>
<dbReference type="OMA" id="RKLNGFC"/>
<evidence type="ECO:0000313" key="9">
    <source>
        <dbReference type="Proteomes" id="UP000243459"/>
    </source>
</evidence>